<dbReference type="STRING" id="630515.SAMN04489812_2448"/>
<evidence type="ECO:0000313" key="7">
    <source>
        <dbReference type="Proteomes" id="UP000199103"/>
    </source>
</evidence>
<dbReference type="InterPro" id="IPR050707">
    <property type="entry name" value="HTH_MetabolicPath_Reg"/>
</dbReference>
<evidence type="ECO:0000256" key="3">
    <source>
        <dbReference type="ARBA" id="ARBA00023163"/>
    </source>
</evidence>
<keyword evidence="7" id="KW-1185">Reference proteome</keyword>
<keyword evidence="1" id="KW-0805">Transcription regulation</keyword>
<sequence length="254" mass="26730">MQSVDRAVRVLEILARDGEAGVTEIARELGVHTSTASRLIRALADHDLVDRPGGNGRARLGIGLLRLAGATAAQLDLSTQAQQVCDDLAAELGETVNVAILSGGVALNICQAQGSSTVSTQNWVGQRTVLHATSSGKVLLAYLDAGERNTLLRRSLERFTRHTLTSARAIRTALKAVRESGWAQSIEEYEEGLNAIAAPIRTHDGTVIAAISIAGPAYRLGAEQLPDLATAVIAAAEQVSHRMGYSPAAPRANS</sequence>
<dbReference type="AlphaFoldDB" id="A0A1H1TLT3"/>
<accession>A0A1H1TLT3</accession>
<dbReference type="InterPro" id="IPR036390">
    <property type="entry name" value="WH_DNA-bd_sf"/>
</dbReference>
<keyword evidence="3" id="KW-0804">Transcription</keyword>
<dbReference type="Gene3D" id="3.30.450.40">
    <property type="match status" value="1"/>
</dbReference>
<dbReference type="Proteomes" id="UP000199103">
    <property type="component" value="Chromosome I"/>
</dbReference>
<dbReference type="PANTHER" id="PTHR30136:SF35">
    <property type="entry name" value="HTH-TYPE TRANSCRIPTIONAL REGULATOR RV1719"/>
    <property type="match status" value="1"/>
</dbReference>
<dbReference type="SMART" id="SM00346">
    <property type="entry name" value="HTH_ICLR"/>
    <property type="match status" value="1"/>
</dbReference>
<dbReference type="PROSITE" id="PS51078">
    <property type="entry name" value="ICLR_ED"/>
    <property type="match status" value="1"/>
</dbReference>
<dbReference type="GO" id="GO:0045892">
    <property type="term" value="P:negative regulation of DNA-templated transcription"/>
    <property type="evidence" value="ECO:0007669"/>
    <property type="project" value="TreeGrafter"/>
</dbReference>
<reference evidence="6 7" key="1">
    <citation type="submission" date="2016-10" db="EMBL/GenBank/DDBJ databases">
        <authorList>
            <person name="de Groot N.N."/>
        </authorList>
    </citation>
    <scope>NUCLEOTIDE SEQUENCE [LARGE SCALE GENOMIC DNA]</scope>
    <source>
        <strain evidence="6 7">DSM 21800</strain>
    </source>
</reference>
<keyword evidence="2 6" id="KW-0238">DNA-binding</keyword>
<dbReference type="InterPro" id="IPR005471">
    <property type="entry name" value="Tscrpt_reg_IclR_N"/>
</dbReference>
<dbReference type="GO" id="GO:0003677">
    <property type="term" value="F:DNA binding"/>
    <property type="evidence" value="ECO:0007669"/>
    <property type="project" value="UniProtKB-KW"/>
</dbReference>
<dbReference type="PANTHER" id="PTHR30136">
    <property type="entry name" value="HELIX-TURN-HELIX TRANSCRIPTIONAL REGULATOR, ICLR FAMILY"/>
    <property type="match status" value="1"/>
</dbReference>
<feature type="domain" description="HTH iclR-type" evidence="4">
    <location>
        <begin position="1"/>
        <end position="62"/>
    </location>
</feature>
<evidence type="ECO:0000256" key="1">
    <source>
        <dbReference type="ARBA" id="ARBA00023015"/>
    </source>
</evidence>
<dbReference type="EMBL" id="LT629772">
    <property type="protein sequence ID" value="SDS61275.1"/>
    <property type="molecule type" value="Genomic_DNA"/>
</dbReference>
<evidence type="ECO:0000313" key="6">
    <source>
        <dbReference type="EMBL" id="SDS61275.1"/>
    </source>
</evidence>
<evidence type="ECO:0000259" key="4">
    <source>
        <dbReference type="PROSITE" id="PS51077"/>
    </source>
</evidence>
<dbReference type="GO" id="GO:0003700">
    <property type="term" value="F:DNA-binding transcription factor activity"/>
    <property type="evidence" value="ECO:0007669"/>
    <property type="project" value="TreeGrafter"/>
</dbReference>
<name>A0A1H1TLT3_9ACTN</name>
<proteinExistence type="predicted"/>
<dbReference type="Gene3D" id="1.10.10.10">
    <property type="entry name" value="Winged helix-like DNA-binding domain superfamily/Winged helix DNA-binding domain"/>
    <property type="match status" value="1"/>
</dbReference>
<evidence type="ECO:0000259" key="5">
    <source>
        <dbReference type="PROSITE" id="PS51078"/>
    </source>
</evidence>
<dbReference type="SUPFAM" id="SSF55781">
    <property type="entry name" value="GAF domain-like"/>
    <property type="match status" value="1"/>
</dbReference>
<dbReference type="InterPro" id="IPR014757">
    <property type="entry name" value="Tscrpt_reg_IclR_C"/>
</dbReference>
<feature type="domain" description="IclR-ED" evidence="5">
    <location>
        <begin position="63"/>
        <end position="245"/>
    </location>
</feature>
<dbReference type="SUPFAM" id="SSF46785">
    <property type="entry name" value="Winged helix' DNA-binding domain"/>
    <property type="match status" value="1"/>
</dbReference>
<dbReference type="InterPro" id="IPR036388">
    <property type="entry name" value="WH-like_DNA-bd_sf"/>
</dbReference>
<dbReference type="Pfam" id="PF09339">
    <property type="entry name" value="HTH_IclR"/>
    <property type="match status" value="1"/>
</dbReference>
<dbReference type="Pfam" id="PF01614">
    <property type="entry name" value="IclR_C"/>
    <property type="match status" value="1"/>
</dbReference>
<dbReference type="InterPro" id="IPR029016">
    <property type="entry name" value="GAF-like_dom_sf"/>
</dbReference>
<dbReference type="PROSITE" id="PS51077">
    <property type="entry name" value="HTH_ICLR"/>
    <property type="match status" value="1"/>
</dbReference>
<gene>
    <name evidence="6" type="ORF">SAMN04489812_2448</name>
</gene>
<organism evidence="6 7">
    <name type="scientific">Microlunatus soli</name>
    <dbReference type="NCBI Taxonomy" id="630515"/>
    <lineage>
        <taxon>Bacteria</taxon>
        <taxon>Bacillati</taxon>
        <taxon>Actinomycetota</taxon>
        <taxon>Actinomycetes</taxon>
        <taxon>Propionibacteriales</taxon>
        <taxon>Propionibacteriaceae</taxon>
        <taxon>Microlunatus</taxon>
    </lineage>
</organism>
<protein>
    <submittedName>
        <fullName evidence="6">DNA-binding transcriptional regulator, IclR family</fullName>
    </submittedName>
</protein>
<evidence type="ECO:0000256" key="2">
    <source>
        <dbReference type="ARBA" id="ARBA00023125"/>
    </source>
</evidence>